<feature type="region of interest" description="Disordered" evidence="1">
    <location>
        <begin position="1"/>
        <end position="24"/>
    </location>
</feature>
<dbReference type="EMBL" id="LAZR01061139">
    <property type="protein sequence ID" value="KKK64183.1"/>
    <property type="molecule type" value="Genomic_DNA"/>
</dbReference>
<comment type="caution">
    <text evidence="2">The sequence shown here is derived from an EMBL/GenBank/DDBJ whole genome shotgun (WGS) entry which is preliminary data.</text>
</comment>
<protein>
    <submittedName>
        <fullName evidence="2">Uncharacterized protein</fullName>
    </submittedName>
</protein>
<name>A0A0F8X5W2_9ZZZZ</name>
<reference evidence="2" key="1">
    <citation type="journal article" date="2015" name="Nature">
        <title>Complex archaea that bridge the gap between prokaryotes and eukaryotes.</title>
        <authorList>
            <person name="Spang A."/>
            <person name="Saw J.H."/>
            <person name="Jorgensen S.L."/>
            <person name="Zaremba-Niedzwiedzka K."/>
            <person name="Martijn J."/>
            <person name="Lind A.E."/>
            <person name="van Eijk R."/>
            <person name="Schleper C."/>
            <person name="Guy L."/>
            <person name="Ettema T.J."/>
        </authorList>
    </citation>
    <scope>NUCLEOTIDE SEQUENCE</scope>
</reference>
<evidence type="ECO:0000256" key="1">
    <source>
        <dbReference type="SAM" id="MobiDB-lite"/>
    </source>
</evidence>
<feature type="non-terminal residue" evidence="2">
    <location>
        <position position="1"/>
    </location>
</feature>
<sequence length="68" mass="7483">MQRSFKRIQNQLDSPTRKTPTRQGQLEQGLFAMADTIADLEAVIASLDRTSGDNEQTSDIGGKFTVTP</sequence>
<gene>
    <name evidence="2" type="ORF">LCGC14_2986780</name>
</gene>
<dbReference type="AlphaFoldDB" id="A0A0F8X5W2"/>
<feature type="compositionally biased region" description="Polar residues" evidence="1">
    <location>
        <begin position="7"/>
        <end position="24"/>
    </location>
</feature>
<accession>A0A0F8X5W2</accession>
<evidence type="ECO:0000313" key="2">
    <source>
        <dbReference type="EMBL" id="KKK64183.1"/>
    </source>
</evidence>
<proteinExistence type="predicted"/>
<organism evidence="2">
    <name type="scientific">marine sediment metagenome</name>
    <dbReference type="NCBI Taxonomy" id="412755"/>
    <lineage>
        <taxon>unclassified sequences</taxon>
        <taxon>metagenomes</taxon>
        <taxon>ecological metagenomes</taxon>
    </lineage>
</organism>